<evidence type="ECO:0000313" key="2">
    <source>
        <dbReference type="EMBL" id="GGA36488.1"/>
    </source>
</evidence>
<protein>
    <submittedName>
        <fullName evidence="2">Uncharacterized protein</fullName>
    </submittedName>
</protein>
<accession>A0ABQ1G369</accession>
<feature type="transmembrane region" description="Helical" evidence="1">
    <location>
        <begin position="100"/>
        <end position="121"/>
    </location>
</feature>
<organism evidence="2 3">
    <name type="scientific">Hafnia psychrotolerans</name>
    <dbReference type="NCBI Taxonomy" id="1477018"/>
    <lineage>
        <taxon>Bacteria</taxon>
        <taxon>Pseudomonadati</taxon>
        <taxon>Pseudomonadota</taxon>
        <taxon>Gammaproteobacteria</taxon>
        <taxon>Enterobacterales</taxon>
        <taxon>Hafniaceae</taxon>
        <taxon>Hafnia</taxon>
    </lineage>
</organism>
<keyword evidence="1" id="KW-0812">Transmembrane</keyword>
<dbReference type="Proteomes" id="UP000627464">
    <property type="component" value="Unassembled WGS sequence"/>
</dbReference>
<evidence type="ECO:0000256" key="1">
    <source>
        <dbReference type="SAM" id="Phobius"/>
    </source>
</evidence>
<name>A0ABQ1G369_9GAMM</name>
<comment type="caution">
    <text evidence="2">The sequence shown here is derived from an EMBL/GenBank/DDBJ whole genome shotgun (WGS) entry which is preliminary data.</text>
</comment>
<gene>
    <name evidence="2" type="ORF">GCM10011328_09170</name>
</gene>
<evidence type="ECO:0000313" key="3">
    <source>
        <dbReference type="Proteomes" id="UP000627464"/>
    </source>
</evidence>
<keyword evidence="1" id="KW-0472">Membrane</keyword>
<reference evidence="3" key="1">
    <citation type="journal article" date="2019" name="Int. J. Syst. Evol. Microbiol.">
        <title>The Global Catalogue of Microorganisms (GCM) 10K type strain sequencing project: providing services to taxonomists for standard genome sequencing and annotation.</title>
        <authorList>
            <consortium name="The Broad Institute Genomics Platform"/>
            <consortium name="The Broad Institute Genome Sequencing Center for Infectious Disease"/>
            <person name="Wu L."/>
            <person name="Ma J."/>
        </authorList>
    </citation>
    <scope>NUCLEOTIDE SEQUENCE [LARGE SCALE GENOMIC DNA]</scope>
    <source>
        <strain evidence="3">CGMCC 1.12806</strain>
    </source>
</reference>
<dbReference type="EMBL" id="BMFZ01000002">
    <property type="protein sequence ID" value="GGA36488.1"/>
    <property type="molecule type" value="Genomic_DNA"/>
</dbReference>
<proteinExistence type="predicted"/>
<keyword evidence="1" id="KW-1133">Transmembrane helix</keyword>
<keyword evidence="3" id="KW-1185">Reference proteome</keyword>
<sequence length="124" mass="14103">MEVLTGLKDKLKNIFRIPSDWIYSLKHHFSYAEREMPNYCFFQKGKQIVVLESSDVSKASQLMEHGYEKQFEEASATNEKNALARFADIRRDNQIDRDNFLAGAGPMPLIGGLTAIAAYLVSKK</sequence>